<organism evidence="1">
    <name type="scientific">Siphoviridae sp. ctgN495</name>
    <dbReference type="NCBI Taxonomy" id="2825608"/>
    <lineage>
        <taxon>Viruses</taxon>
        <taxon>Duplodnaviria</taxon>
        <taxon>Heunggongvirae</taxon>
        <taxon>Uroviricota</taxon>
        <taxon>Caudoviricetes</taxon>
    </lineage>
</organism>
<protein>
    <submittedName>
        <fullName evidence="1">Uncharacterized protein</fullName>
    </submittedName>
</protein>
<dbReference type="EMBL" id="BK016063">
    <property type="protein sequence ID" value="DAF92216.1"/>
    <property type="molecule type" value="Genomic_DNA"/>
</dbReference>
<proteinExistence type="predicted"/>
<name>A0A8S5UCL9_9CAUD</name>
<accession>A0A8S5UCL9</accession>
<reference evidence="1" key="1">
    <citation type="journal article" date="2021" name="Proc. Natl. Acad. Sci. U.S.A.">
        <title>A Catalog of Tens of Thousands of Viruses from Human Metagenomes Reveals Hidden Associations with Chronic Diseases.</title>
        <authorList>
            <person name="Tisza M.J."/>
            <person name="Buck C.B."/>
        </authorList>
    </citation>
    <scope>NUCLEOTIDE SEQUENCE</scope>
    <source>
        <strain evidence="1">CtgN495</strain>
    </source>
</reference>
<sequence length="39" mass="4872">MLLKSLFILTYYLYEFTTLLMEVKNDRKNLQRMRTAFYC</sequence>
<evidence type="ECO:0000313" key="1">
    <source>
        <dbReference type="EMBL" id="DAF92216.1"/>
    </source>
</evidence>